<accession>A0A9Q1H9T2</accession>
<keyword evidence="2" id="KW-1133">Transmembrane helix</keyword>
<comment type="caution">
    <text evidence="3">The sequence shown here is derived from an EMBL/GenBank/DDBJ whole genome shotgun (WGS) entry which is preliminary data.</text>
</comment>
<proteinExistence type="predicted"/>
<feature type="coiled-coil region" evidence="1">
    <location>
        <begin position="131"/>
        <end position="165"/>
    </location>
</feature>
<dbReference type="Proteomes" id="UP001152320">
    <property type="component" value="Chromosome 5"/>
</dbReference>
<keyword evidence="2" id="KW-0472">Membrane</keyword>
<name>A0A9Q1H9T2_HOLLE</name>
<evidence type="ECO:0000256" key="1">
    <source>
        <dbReference type="SAM" id="Coils"/>
    </source>
</evidence>
<dbReference type="AlphaFoldDB" id="A0A9Q1H9T2"/>
<keyword evidence="1" id="KW-0175">Coiled coil</keyword>
<evidence type="ECO:0000256" key="2">
    <source>
        <dbReference type="SAM" id="Phobius"/>
    </source>
</evidence>
<gene>
    <name evidence="3" type="ORF">HOLleu_11964</name>
</gene>
<dbReference type="OrthoDB" id="5962291at2759"/>
<evidence type="ECO:0000313" key="3">
    <source>
        <dbReference type="EMBL" id="KAJ8041217.1"/>
    </source>
</evidence>
<organism evidence="3 4">
    <name type="scientific">Holothuria leucospilota</name>
    <name type="common">Black long sea cucumber</name>
    <name type="synonym">Mertensiothuria leucospilota</name>
    <dbReference type="NCBI Taxonomy" id="206669"/>
    <lineage>
        <taxon>Eukaryota</taxon>
        <taxon>Metazoa</taxon>
        <taxon>Echinodermata</taxon>
        <taxon>Eleutherozoa</taxon>
        <taxon>Echinozoa</taxon>
        <taxon>Holothuroidea</taxon>
        <taxon>Aspidochirotacea</taxon>
        <taxon>Aspidochirotida</taxon>
        <taxon>Holothuriidae</taxon>
        <taxon>Holothuria</taxon>
    </lineage>
</organism>
<feature type="transmembrane region" description="Helical" evidence="2">
    <location>
        <begin position="168"/>
        <end position="188"/>
    </location>
</feature>
<dbReference type="EMBL" id="JAIZAY010000005">
    <property type="protein sequence ID" value="KAJ8041217.1"/>
    <property type="molecule type" value="Genomic_DNA"/>
</dbReference>
<keyword evidence="4" id="KW-1185">Reference proteome</keyword>
<keyword evidence="2" id="KW-0812">Transmembrane</keyword>
<evidence type="ECO:0000313" key="4">
    <source>
        <dbReference type="Proteomes" id="UP001152320"/>
    </source>
</evidence>
<reference evidence="3" key="1">
    <citation type="submission" date="2021-10" db="EMBL/GenBank/DDBJ databases">
        <title>Tropical sea cucumber genome reveals ecological adaptation and Cuvierian tubules defense mechanism.</title>
        <authorList>
            <person name="Chen T."/>
        </authorList>
    </citation>
    <scope>NUCLEOTIDE SEQUENCE</scope>
    <source>
        <strain evidence="3">Nanhai2018</strain>
        <tissue evidence="3">Muscle</tissue>
    </source>
</reference>
<sequence length="247" mass="27832">MAEDSATQVKPEEAVSELYDNMQEIPKSMRAFSLGMRALYAEGEVSSREESGRKFNQLRDDTKRDALVYINGVLPVSTTLVRSIKEFFEYYQELSMDEWKENLSEIIEEVKGYRQCCEEVVRLHEDILTSLKKRQDQAKILVNELGQLKAEYERKKRELEAKASSRRAWGYGLFLIPVVNFIATPLLMQGADRATAEAVANGFQAKVSHGAALLVSDAMIPALQSFITGVEGIAGFFAVIEQEITTF</sequence>
<protein>
    <submittedName>
        <fullName evidence="3">Uncharacterized protein</fullName>
    </submittedName>
</protein>
<dbReference type="SUPFAM" id="SSF58100">
    <property type="entry name" value="Bacterial hemolysins"/>
    <property type="match status" value="1"/>
</dbReference>